<dbReference type="SMART" id="SM00478">
    <property type="entry name" value="ENDO3c"/>
    <property type="match status" value="1"/>
</dbReference>
<evidence type="ECO:0000259" key="5">
    <source>
        <dbReference type="SMART" id="SM00478"/>
    </source>
</evidence>
<dbReference type="GO" id="GO:0006284">
    <property type="term" value="P:base-excision repair"/>
    <property type="evidence" value="ECO:0007669"/>
    <property type="project" value="InterPro"/>
</dbReference>
<dbReference type="eggNOG" id="COG2231">
    <property type="taxonomic scope" value="Bacteria"/>
</dbReference>
<proteinExistence type="predicted"/>
<dbReference type="EMBL" id="CP004346">
    <property type="protein sequence ID" value="AGH41262.1"/>
    <property type="molecule type" value="Genomic_DNA"/>
</dbReference>
<feature type="domain" description="HhH-GPD" evidence="5">
    <location>
        <begin position="38"/>
        <end position="191"/>
    </location>
</feature>
<evidence type="ECO:0000256" key="1">
    <source>
        <dbReference type="ARBA" id="ARBA00022485"/>
    </source>
</evidence>
<sequence>MIMERLTAQQVYDKLVEGYGKPRWWPGTPYEIMVSAILVQNTAWTQVEKVFAAWGEPEPAKVLTMPVEQLQETIRPCGFMKAKAATIRAVTEWYRRYGFDIEQARTADQHRLRRELLGLKGIGAETADAMLVFALHKPSFVIDAYTRRFLDRMGYGFSDDRQIRRFFESGLPADYRVYGWYHWLLLEHGKNHCRKQPVCEGCVFSKVCPGRAL</sequence>
<dbReference type="GO" id="GO:0046872">
    <property type="term" value="F:metal ion binding"/>
    <property type="evidence" value="ECO:0007669"/>
    <property type="project" value="UniProtKB-KW"/>
</dbReference>
<name>M4RRW5_9BIFI</name>
<dbReference type="Proteomes" id="UP000011835">
    <property type="component" value="Chromosome"/>
</dbReference>
<dbReference type="PIRSF" id="PIRSF001435">
    <property type="entry name" value="Nth"/>
    <property type="match status" value="1"/>
</dbReference>
<dbReference type="Gene3D" id="1.10.340.30">
    <property type="entry name" value="Hypothetical protein, domain 2"/>
    <property type="match status" value="1"/>
</dbReference>
<dbReference type="Gene3D" id="1.10.1670.10">
    <property type="entry name" value="Helix-hairpin-Helix base-excision DNA repair enzymes (C-terminal)"/>
    <property type="match status" value="1"/>
</dbReference>
<dbReference type="PANTHER" id="PTHR10359">
    <property type="entry name" value="A/G-SPECIFIC ADENINE GLYCOSYLASE/ENDONUCLEASE III"/>
    <property type="match status" value="1"/>
</dbReference>
<keyword evidence="3" id="KW-0408">Iron</keyword>
<dbReference type="CDD" id="cd00056">
    <property type="entry name" value="ENDO3c"/>
    <property type="match status" value="1"/>
</dbReference>
<dbReference type="InterPro" id="IPR011257">
    <property type="entry name" value="DNA_glycosylase"/>
</dbReference>
<organism evidence="6 7">
    <name type="scientific">Bifidobacterium thermophilum RBL67</name>
    <dbReference type="NCBI Taxonomy" id="1254439"/>
    <lineage>
        <taxon>Bacteria</taxon>
        <taxon>Bacillati</taxon>
        <taxon>Actinomycetota</taxon>
        <taxon>Actinomycetes</taxon>
        <taxon>Bifidobacteriales</taxon>
        <taxon>Bifidobacteriaceae</taxon>
        <taxon>Bifidobacterium</taxon>
    </lineage>
</organism>
<keyword evidence="2" id="KW-0479">Metal-binding</keyword>
<dbReference type="PATRIC" id="fig|1254439.12.peg.987"/>
<dbReference type="AlphaFoldDB" id="M4RRW5"/>
<keyword evidence="1" id="KW-0004">4Fe-4S</keyword>
<dbReference type="InterPro" id="IPR023170">
    <property type="entry name" value="HhH_base_excis_C"/>
</dbReference>
<keyword evidence="7" id="KW-1185">Reference proteome</keyword>
<dbReference type="GO" id="GO:0051539">
    <property type="term" value="F:4 iron, 4 sulfur cluster binding"/>
    <property type="evidence" value="ECO:0007669"/>
    <property type="project" value="UniProtKB-KW"/>
</dbReference>
<evidence type="ECO:0000313" key="6">
    <source>
        <dbReference type="EMBL" id="AGH41262.1"/>
    </source>
</evidence>
<reference evidence="6 7" key="1">
    <citation type="journal article" date="2013" name="Genome Announc.">
        <title>Complete Genome Sequence of the Probiotic Bifidobacterium thermophilum Strain RBL67.</title>
        <authorList>
            <person name="Jans C."/>
            <person name="Lacroix C."/>
            <person name="Follador R."/>
            <person name="Stevens M.J."/>
        </authorList>
    </citation>
    <scope>NUCLEOTIDE SEQUENCE [LARGE SCALE GENOMIC DNA]</scope>
    <source>
        <strain evidence="6 7">RBL67</strain>
    </source>
</reference>
<keyword evidence="4" id="KW-0411">Iron-sulfur</keyword>
<dbReference type="Pfam" id="PF00730">
    <property type="entry name" value="HhH-GPD"/>
    <property type="match status" value="1"/>
</dbReference>
<evidence type="ECO:0000256" key="4">
    <source>
        <dbReference type="ARBA" id="ARBA00023014"/>
    </source>
</evidence>
<evidence type="ECO:0000256" key="3">
    <source>
        <dbReference type="ARBA" id="ARBA00023004"/>
    </source>
</evidence>
<accession>M4RRW5</accession>
<protein>
    <submittedName>
        <fullName evidence="6">HhH-GPD family protein</fullName>
    </submittedName>
</protein>
<gene>
    <name evidence="6" type="ORF">D805_0995</name>
</gene>
<dbReference type="InterPro" id="IPR003265">
    <property type="entry name" value="HhH-GPD_domain"/>
</dbReference>
<evidence type="ECO:0000256" key="2">
    <source>
        <dbReference type="ARBA" id="ARBA00022723"/>
    </source>
</evidence>
<dbReference type="PANTHER" id="PTHR10359:SF19">
    <property type="entry name" value="DNA REPAIR GLYCOSYLASE MJ1434-RELATED"/>
    <property type="match status" value="1"/>
</dbReference>
<dbReference type="SUPFAM" id="SSF48150">
    <property type="entry name" value="DNA-glycosylase"/>
    <property type="match status" value="1"/>
</dbReference>
<dbReference type="KEGG" id="btp:D805_0995"/>
<evidence type="ECO:0000313" key="7">
    <source>
        <dbReference type="Proteomes" id="UP000011835"/>
    </source>
</evidence>
<dbReference type="GO" id="GO:0003824">
    <property type="term" value="F:catalytic activity"/>
    <property type="evidence" value="ECO:0007669"/>
    <property type="project" value="InterPro"/>
</dbReference>
<dbReference type="HOGENOM" id="CLU_012862_6_0_11"/>